<keyword evidence="7 9" id="KW-1133">Transmembrane helix</keyword>
<protein>
    <recommendedName>
        <fullName evidence="9">Type II secretion system protein I</fullName>
        <shortName evidence="9">T2SS minor pseudopilin I</shortName>
    </recommendedName>
</protein>
<organism evidence="11 12">
    <name type="scientific">Candidatus Dechloromonas phosphorivorans</name>
    <dbReference type="NCBI Taxonomy" id="2899244"/>
    <lineage>
        <taxon>Bacteria</taxon>
        <taxon>Pseudomonadati</taxon>
        <taxon>Pseudomonadota</taxon>
        <taxon>Betaproteobacteria</taxon>
        <taxon>Rhodocyclales</taxon>
        <taxon>Azonexaceae</taxon>
        <taxon>Dechloromonas</taxon>
    </lineage>
</organism>
<evidence type="ECO:0000313" key="11">
    <source>
        <dbReference type="EMBL" id="MBK7416951.1"/>
    </source>
</evidence>
<name>A0A935KE02_9RHOO</name>
<evidence type="ECO:0000256" key="8">
    <source>
        <dbReference type="ARBA" id="ARBA00023136"/>
    </source>
</evidence>
<dbReference type="GO" id="GO:0015628">
    <property type="term" value="P:protein secretion by the type II secretion system"/>
    <property type="evidence" value="ECO:0007669"/>
    <property type="project" value="UniProtKB-UniRule"/>
</dbReference>
<keyword evidence="6 9" id="KW-0812">Transmembrane</keyword>
<dbReference type="AlphaFoldDB" id="A0A935KE02"/>
<comment type="caution">
    <text evidence="11">The sequence shown here is derived from an EMBL/GenBank/DDBJ whole genome shotgun (WGS) entry which is preliminary data.</text>
</comment>
<dbReference type="Gene3D" id="3.30.1300.30">
    <property type="entry name" value="GSPII I/J protein-like"/>
    <property type="match status" value="1"/>
</dbReference>
<comment type="similarity">
    <text evidence="2 9">Belongs to the GSP I family.</text>
</comment>
<comment type="function">
    <text evidence="9">Component of the type II secretion system required for the energy-dependent secretion of extracellular factors such as proteases and toxins from the periplasm.</text>
</comment>
<evidence type="ECO:0000256" key="9">
    <source>
        <dbReference type="RuleBase" id="RU368030"/>
    </source>
</evidence>
<proteinExistence type="inferred from homology"/>
<feature type="transmembrane region" description="Helical" evidence="9">
    <location>
        <begin position="6"/>
        <end position="28"/>
    </location>
</feature>
<comment type="subcellular location">
    <subcellularLocation>
        <location evidence="1 9">Cell inner membrane</location>
        <topology evidence="1 9">Single-pass membrane protein</topology>
    </subcellularLocation>
</comment>
<evidence type="ECO:0000256" key="1">
    <source>
        <dbReference type="ARBA" id="ARBA00004377"/>
    </source>
</evidence>
<dbReference type="InterPro" id="IPR003413">
    <property type="entry name" value="T2SS_GspI_C"/>
</dbReference>
<evidence type="ECO:0000256" key="4">
    <source>
        <dbReference type="ARBA" id="ARBA00022481"/>
    </source>
</evidence>
<dbReference type="InterPro" id="IPR010052">
    <property type="entry name" value="T2SS_protein-GspI"/>
</dbReference>
<evidence type="ECO:0000259" key="10">
    <source>
        <dbReference type="Pfam" id="PF02501"/>
    </source>
</evidence>
<comment type="PTM">
    <text evidence="9">Cleaved by prepilin peptidase.</text>
</comment>
<evidence type="ECO:0000256" key="5">
    <source>
        <dbReference type="ARBA" id="ARBA00022519"/>
    </source>
</evidence>
<dbReference type="Proteomes" id="UP000739411">
    <property type="component" value="Unassembled WGS sequence"/>
</dbReference>
<dbReference type="GO" id="GO:0015627">
    <property type="term" value="C:type II protein secretion system complex"/>
    <property type="evidence" value="ECO:0007669"/>
    <property type="project" value="UniProtKB-UniRule"/>
</dbReference>
<keyword evidence="3" id="KW-1003">Cell membrane</keyword>
<sequence length="127" mass="13938">MNLRQAGFTLIEVLVALTIVAVSLGAGLRAIGAMTDRTLEGELRLVALWSADNRLQEQFLTSPFPNVGISESDCPQGRWALRCVQEVSATPNGSIRKIVVEVWRLNGDKKDRMVARLMAFGSSVPRQ</sequence>
<evidence type="ECO:0000256" key="6">
    <source>
        <dbReference type="ARBA" id="ARBA00022692"/>
    </source>
</evidence>
<dbReference type="EMBL" id="JADJMS010000047">
    <property type="protein sequence ID" value="MBK7416951.1"/>
    <property type="molecule type" value="Genomic_DNA"/>
</dbReference>
<reference evidence="11 12" key="1">
    <citation type="submission" date="2020-10" db="EMBL/GenBank/DDBJ databases">
        <title>Connecting structure to function with the recovery of over 1000 high-quality activated sludge metagenome-assembled genomes encoding full-length rRNA genes using long-read sequencing.</title>
        <authorList>
            <person name="Singleton C.M."/>
            <person name="Petriglieri F."/>
            <person name="Kristensen J.M."/>
            <person name="Kirkegaard R.H."/>
            <person name="Michaelsen T.Y."/>
            <person name="Andersen M.H."/>
            <person name="Karst S.M."/>
            <person name="Dueholm M.S."/>
            <person name="Nielsen P.H."/>
            <person name="Albertsen M."/>
        </authorList>
    </citation>
    <scope>NUCLEOTIDE SEQUENCE [LARGE SCALE GENOMIC DNA]</scope>
    <source>
        <strain evidence="11">EsbW_18-Q3-R4-48_BATAC.463</strain>
    </source>
</reference>
<dbReference type="InterPro" id="IPR045584">
    <property type="entry name" value="Pilin-like"/>
</dbReference>
<dbReference type="PANTHER" id="PTHR38779:SF2">
    <property type="entry name" value="TYPE II SECRETION SYSTEM PROTEIN I-RELATED"/>
    <property type="match status" value="1"/>
</dbReference>
<evidence type="ECO:0000313" key="12">
    <source>
        <dbReference type="Proteomes" id="UP000739411"/>
    </source>
</evidence>
<feature type="domain" description="Type II secretion system protein GspI C-terminal" evidence="10">
    <location>
        <begin position="44"/>
        <end position="119"/>
    </location>
</feature>
<dbReference type="NCBIfam" id="TIGR01707">
    <property type="entry name" value="gspI"/>
    <property type="match status" value="1"/>
</dbReference>
<gene>
    <name evidence="11" type="primary">gspI</name>
    <name evidence="11" type="ORF">IPJ38_19480</name>
</gene>
<dbReference type="SUPFAM" id="SSF54523">
    <property type="entry name" value="Pili subunits"/>
    <property type="match status" value="1"/>
</dbReference>
<keyword evidence="8 9" id="KW-0472">Membrane</keyword>
<dbReference type="Pfam" id="PF07963">
    <property type="entry name" value="N_methyl"/>
    <property type="match status" value="1"/>
</dbReference>
<evidence type="ECO:0000256" key="3">
    <source>
        <dbReference type="ARBA" id="ARBA00022475"/>
    </source>
</evidence>
<dbReference type="PANTHER" id="PTHR38779">
    <property type="entry name" value="TYPE II SECRETION SYSTEM PROTEIN I-RELATED"/>
    <property type="match status" value="1"/>
</dbReference>
<keyword evidence="5 9" id="KW-0997">Cell inner membrane</keyword>
<evidence type="ECO:0000256" key="2">
    <source>
        <dbReference type="ARBA" id="ARBA00008358"/>
    </source>
</evidence>
<accession>A0A935KE02</accession>
<comment type="subunit">
    <text evidence="9">Type II secretion is composed of four main components: the outer membrane complex, the inner membrane complex, the cytoplasmic secretion ATPase and the periplasm-spanning pseudopilus.</text>
</comment>
<dbReference type="NCBIfam" id="TIGR02532">
    <property type="entry name" value="IV_pilin_GFxxxE"/>
    <property type="match status" value="1"/>
</dbReference>
<dbReference type="InterPro" id="IPR012902">
    <property type="entry name" value="N_methyl_site"/>
</dbReference>
<keyword evidence="4 9" id="KW-0488">Methylation</keyword>
<dbReference type="GO" id="GO:0005886">
    <property type="term" value="C:plasma membrane"/>
    <property type="evidence" value="ECO:0007669"/>
    <property type="project" value="UniProtKB-SubCell"/>
</dbReference>
<evidence type="ECO:0000256" key="7">
    <source>
        <dbReference type="ARBA" id="ARBA00022989"/>
    </source>
</evidence>
<dbReference type="Pfam" id="PF02501">
    <property type="entry name" value="T2SSI"/>
    <property type="match status" value="1"/>
</dbReference>